<sequence length="311" mass="32626">MSSNDQTPNNQFPAVPPPTKPAPAGRRVLPLSPGRQAALPLSSRSPAAWAAALVDLGDPRDALVEITASGLLRWWSPQPGRRTADGQAGSPDPLQLVWCRRAAPDVELVALAVGALVAPGPNSAGTGGEPGAPMCVAVAATRCGEYAVTVGNWREGTTTVAGRGAAVDAVLLYLGLSTAPEARTPADLVCSMWVDRLLAAGALHPGRVRTWADAVRHHPLGASAPTSMQLSAASRDLGRFGWDRIRLAVGAGRAEWSELSPSAARWMDRGAFARWLLDRYPDLDDQRLALRAVLPARLATTVGRTIEASLG</sequence>
<proteinExistence type="predicted"/>
<organism evidence="2 3">
    <name type="scientific">Candidatus Neomicrothrix subdominans</name>
    <dbReference type="NCBI Taxonomy" id="2954438"/>
    <lineage>
        <taxon>Bacteria</taxon>
        <taxon>Bacillati</taxon>
        <taxon>Actinomycetota</taxon>
        <taxon>Acidimicrobiia</taxon>
        <taxon>Acidimicrobiales</taxon>
        <taxon>Microthrixaceae</taxon>
        <taxon>Candidatus Neomicrothrix</taxon>
    </lineage>
</organism>
<comment type="caution">
    <text evidence="2">The sequence shown here is derived from an EMBL/GenBank/DDBJ whole genome shotgun (WGS) entry which is preliminary data.</text>
</comment>
<accession>A0A936TCA9</accession>
<feature type="region of interest" description="Disordered" evidence="1">
    <location>
        <begin position="1"/>
        <end position="30"/>
    </location>
</feature>
<protein>
    <submittedName>
        <fullName evidence="2">Uncharacterized protein</fullName>
    </submittedName>
</protein>
<dbReference type="Proteomes" id="UP000727993">
    <property type="component" value="Unassembled WGS sequence"/>
</dbReference>
<name>A0A936TCA9_9ACTN</name>
<feature type="compositionally biased region" description="Polar residues" evidence="1">
    <location>
        <begin position="1"/>
        <end position="12"/>
    </location>
</feature>
<reference evidence="2 3" key="1">
    <citation type="submission" date="2020-10" db="EMBL/GenBank/DDBJ databases">
        <title>Connecting structure to function with the recovery of over 1000 high-quality activated sludge metagenome-assembled genomes encoding full-length rRNA genes using long-read sequencing.</title>
        <authorList>
            <person name="Singleton C.M."/>
            <person name="Petriglieri F."/>
            <person name="Kristensen J.M."/>
            <person name="Kirkegaard R.H."/>
            <person name="Michaelsen T.Y."/>
            <person name="Andersen M.H."/>
            <person name="Karst S.M."/>
            <person name="Dueholm M.S."/>
            <person name="Nielsen P.H."/>
            <person name="Albertsen M."/>
        </authorList>
    </citation>
    <scope>NUCLEOTIDE SEQUENCE [LARGE SCALE GENOMIC DNA]</scope>
    <source>
        <strain evidence="2">Lyne_18-Q3-R50-59_MAXAC.006</strain>
    </source>
</reference>
<gene>
    <name evidence="2" type="ORF">IPN02_05390</name>
</gene>
<dbReference type="EMBL" id="JADJZA010000001">
    <property type="protein sequence ID" value="MBK9296291.1"/>
    <property type="molecule type" value="Genomic_DNA"/>
</dbReference>
<evidence type="ECO:0000313" key="3">
    <source>
        <dbReference type="Proteomes" id="UP000727993"/>
    </source>
</evidence>
<evidence type="ECO:0000313" key="2">
    <source>
        <dbReference type="EMBL" id="MBK9296291.1"/>
    </source>
</evidence>
<dbReference type="AlphaFoldDB" id="A0A936TCA9"/>
<evidence type="ECO:0000256" key="1">
    <source>
        <dbReference type="SAM" id="MobiDB-lite"/>
    </source>
</evidence>